<evidence type="ECO:0000313" key="4">
    <source>
        <dbReference type="Proteomes" id="UP001623330"/>
    </source>
</evidence>
<evidence type="ECO:0000256" key="2">
    <source>
        <dbReference type="SAM" id="SignalP"/>
    </source>
</evidence>
<gene>
    <name evidence="3" type="ORF">RNJ44_00061</name>
</gene>
<protein>
    <submittedName>
        <fullName evidence="3">Uncharacterized protein</fullName>
    </submittedName>
</protein>
<dbReference type="Proteomes" id="UP001623330">
    <property type="component" value="Unassembled WGS sequence"/>
</dbReference>
<sequence length="1189" mass="126042">MDKLLTLLLLGLLSLVNAQDQYNVSLYGNYIHIGDIDESTGPGASWNLNLFPTVTSIEIIGNISLPKYFDIVSHTGVTKLDFTCIGESIDVESGMHIDNTASLGPLSVTMVGDSFSTLFNTSVVKATYGTSSTAFYDFKSIGFLDAEFYNIITTFSLRSDITSGTIHAYNSTIYIEGGYTHTGTDAGPSVEDGEIWFDGKLSSSYTERFSIQFKNSNYRQNLIVNNDTAPDQQNSYQVSGFTTEGNNLIAFTSMIKSMEYIPASSGNYPSRYLRIKTANNDFQLFFYSSKALSNSSFVIETIERNKNGTIIPLYAIKFSDVYIQPPVTSYTIESPTSTYCVLFSYFPTILSNGRTGTGYTISTIDPTKFYSQQSPSTILSTNNGKTVTNVVSFFPTLGSNCLAETGSTTYIISNTNTYSQPSESTVYVTKDSTTETNVISYFPTLGSDGKTHTGSTTYTLYDSDAYYQFDPLTVIVRNENSTYETDVISFFPTVGADGKTHTGSTTYTLVDTDTDTESYWQPDPLTVIVRNENSTYETDVISFFPTVGADGKTHTGTTTYISVSNVDVSSQGISSIIAESDGEAATSSMVDTETYSQPSETTSYATKDSTTETAVISFFPTVGADGKTHTGSTTYTLVDTDTDTESYWQPDPLTVIVRNENSTYETDVISFFPTVGADGKTHTGTTTYISVSNVDVSSQGISSIIAESDGEAATSSMVDTETYSQPSETTSYATKDSTTETAVISFFPTVGADGKTHTGSTTYTLVDTDTDTESYWQPDPLTVIVRNENSTYETDVISFFPTVGADGKTHTGSTTYTLVDTDTDTESYWQPDPLTVIVRNENSTYETDVISFFPTVGTDGKTHTGSTTYTLSDNTTSMTVSITPLPATTILESDIVSGNHTIHEVVIASGYTDSGGHIATTTWTELTMAMVDSDPLYVSSSMMPFANTSSTTNGESFSQPPESTSTVTVNDTTETIVVTYCPIVGSDGKTHTSSSTYTLCESYSQPPATTATVSQGSVVATVVVSYCPTVGSDGQTHTGSSVYTLGNGVQPTSGMTPGSNSGASGSSTSGSDSSGSSSSGSSGSNTSSGSSGSVSSGSNAGNSGSSSSSSNSGSNAGSNAGNSSSGTSGSKPSPGSGSGTTQGTHLSVQPSASTIQSAPSVNSIQYQAGASTIFNNVWAVALVFILQMI</sequence>
<feature type="compositionally biased region" description="Polar residues" evidence="1">
    <location>
        <begin position="1032"/>
        <end position="1057"/>
    </location>
</feature>
<dbReference type="InterPro" id="IPR049451">
    <property type="entry name" value="AWP2-like_YTTT_rpt"/>
</dbReference>
<comment type="caution">
    <text evidence="3">The sequence shown here is derived from an EMBL/GenBank/DDBJ whole genome shotgun (WGS) entry which is preliminary data.</text>
</comment>
<keyword evidence="4" id="KW-1185">Reference proteome</keyword>
<name>A0ABR4P1D4_9SACH</name>
<feature type="chain" id="PRO_5045241931" evidence="2">
    <location>
        <begin position="19"/>
        <end position="1189"/>
    </location>
</feature>
<feature type="compositionally biased region" description="Polar residues" evidence="1">
    <location>
        <begin position="713"/>
        <end position="735"/>
    </location>
</feature>
<feature type="region of interest" description="Disordered" evidence="1">
    <location>
        <begin position="712"/>
        <end position="735"/>
    </location>
</feature>
<dbReference type="Pfam" id="PF20646">
    <property type="entry name" value="Hpf1_C"/>
    <property type="match status" value="10"/>
</dbReference>
<reference evidence="3 4" key="1">
    <citation type="submission" date="2024-05" db="EMBL/GenBank/DDBJ databases">
        <title>Long read based assembly of the Candida bracarensis genome reveals expanded adhesin content.</title>
        <authorList>
            <person name="Marcet-Houben M."/>
            <person name="Ksiezopolska E."/>
            <person name="Gabaldon T."/>
        </authorList>
    </citation>
    <scope>NUCLEOTIDE SEQUENCE [LARGE SCALE GENOMIC DNA]</scope>
    <source>
        <strain evidence="3 4">CBM6</strain>
    </source>
</reference>
<proteinExistence type="predicted"/>
<feature type="signal peptide" evidence="2">
    <location>
        <begin position="1"/>
        <end position="18"/>
    </location>
</feature>
<organism evidence="3 4">
    <name type="scientific">Nakaseomyces bracarensis</name>
    <dbReference type="NCBI Taxonomy" id="273131"/>
    <lineage>
        <taxon>Eukaryota</taxon>
        <taxon>Fungi</taxon>
        <taxon>Dikarya</taxon>
        <taxon>Ascomycota</taxon>
        <taxon>Saccharomycotina</taxon>
        <taxon>Saccharomycetes</taxon>
        <taxon>Saccharomycetales</taxon>
        <taxon>Saccharomycetaceae</taxon>
        <taxon>Nakaseomyces</taxon>
    </lineage>
</organism>
<keyword evidence="2" id="KW-0732">Signal</keyword>
<accession>A0ABR4P1D4</accession>
<feature type="compositionally biased region" description="Low complexity" evidence="1">
    <location>
        <begin position="1058"/>
        <end position="1135"/>
    </location>
</feature>
<feature type="compositionally biased region" description="Polar residues" evidence="1">
    <location>
        <begin position="1141"/>
        <end position="1154"/>
    </location>
</feature>
<evidence type="ECO:0000256" key="1">
    <source>
        <dbReference type="SAM" id="MobiDB-lite"/>
    </source>
</evidence>
<evidence type="ECO:0000313" key="3">
    <source>
        <dbReference type="EMBL" id="KAL3235302.1"/>
    </source>
</evidence>
<dbReference type="EMBL" id="JBEVYD010000001">
    <property type="protein sequence ID" value="KAL3235302.1"/>
    <property type="molecule type" value="Genomic_DNA"/>
</dbReference>
<feature type="region of interest" description="Disordered" evidence="1">
    <location>
        <begin position="1030"/>
        <end position="1154"/>
    </location>
</feature>